<reference evidence="1" key="1">
    <citation type="submission" date="2020-04" db="EMBL/GenBank/DDBJ databases">
        <authorList>
            <person name="Zhang T."/>
        </authorList>
    </citation>
    <scope>NUCLEOTIDE SEQUENCE</scope>
    <source>
        <strain evidence="1">HKST-UBA15</strain>
    </source>
</reference>
<proteinExistence type="predicted"/>
<evidence type="ECO:0000313" key="1">
    <source>
        <dbReference type="EMBL" id="MCA9379767.1"/>
    </source>
</evidence>
<evidence type="ECO:0000313" key="2">
    <source>
        <dbReference type="Proteomes" id="UP000745577"/>
    </source>
</evidence>
<reference evidence="1" key="2">
    <citation type="journal article" date="2021" name="Microbiome">
        <title>Successional dynamics and alternative stable states in a saline activated sludge microbial community over 9 years.</title>
        <authorList>
            <person name="Wang Y."/>
            <person name="Ye J."/>
            <person name="Ju F."/>
            <person name="Liu L."/>
            <person name="Boyd J.A."/>
            <person name="Deng Y."/>
            <person name="Parks D.H."/>
            <person name="Jiang X."/>
            <person name="Yin X."/>
            <person name="Woodcroft B.J."/>
            <person name="Tyson G.W."/>
            <person name="Hugenholtz P."/>
            <person name="Polz M.F."/>
            <person name="Zhang T."/>
        </authorList>
    </citation>
    <scope>NUCLEOTIDE SEQUENCE</scope>
    <source>
        <strain evidence="1">HKST-UBA15</strain>
    </source>
</reference>
<sequence length="314" mass="36508">MDRLNSIDETPQLDRTKQTRERVKKLEQLNIFPNETVTDTEGMIINLCKEQRWVVNQNSNDIPDAFFDKDIVSTTQSLGRIDTITNILDQKLTINHNWSRLVTYIDLVKHLNEFLQVRLRYELLDSNVVVKWIVVDTSNPEESVYILIAQSEEVSNLWEQNFLRMSSTKNSVSIKVFKYFMFDGEGSMLEDYSYTELDNDRVEADLNSKKLNLKIVDNFAGVFVQDRFTLPLDGDDAMGVIRFEEVIDLIKNELKNVPDKLAVLKRFNLKNHEIRVEMESHVGIENNSPKLSQIVTNLERMVEEVKDDDVLVSK</sequence>
<dbReference type="Proteomes" id="UP000745577">
    <property type="component" value="Unassembled WGS sequence"/>
</dbReference>
<dbReference type="EMBL" id="JAGQLL010000012">
    <property type="protein sequence ID" value="MCA9379767.1"/>
    <property type="molecule type" value="Genomic_DNA"/>
</dbReference>
<protein>
    <submittedName>
        <fullName evidence="1">Uncharacterized protein</fullName>
    </submittedName>
</protein>
<comment type="caution">
    <text evidence="1">The sequence shown here is derived from an EMBL/GenBank/DDBJ whole genome shotgun (WGS) entry which is preliminary data.</text>
</comment>
<gene>
    <name evidence="1" type="ORF">KC675_01160</name>
</gene>
<name>A0A955I8M7_9BACT</name>
<organism evidence="1 2">
    <name type="scientific">Candidatus Dojkabacteria bacterium</name>
    <dbReference type="NCBI Taxonomy" id="2099670"/>
    <lineage>
        <taxon>Bacteria</taxon>
        <taxon>Candidatus Dojkabacteria</taxon>
    </lineage>
</organism>
<dbReference type="AlphaFoldDB" id="A0A955I8M7"/>
<accession>A0A955I8M7</accession>